<keyword evidence="3" id="KW-0813">Transport</keyword>
<dbReference type="InterPro" id="IPR004761">
    <property type="entry name" value="Spore_GerAB"/>
</dbReference>
<dbReference type="RefSeq" id="WP_136356835.1">
    <property type="nucleotide sequence ID" value="NZ_CP046266.1"/>
</dbReference>
<dbReference type="EMBL" id="SSNT01000015">
    <property type="protein sequence ID" value="THF77478.1"/>
    <property type="molecule type" value="Genomic_DNA"/>
</dbReference>
<evidence type="ECO:0000256" key="5">
    <source>
        <dbReference type="ARBA" id="ARBA00022692"/>
    </source>
</evidence>
<organism evidence="8 9">
    <name type="scientific">Metabacillus sediminilitoris</name>
    <dbReference type="NCBI Taxonomy" id="2567941"/>
    <lineage>
        <taxon>Bacteria</taxon>
        <taxon>Bacillati</taxon>
        <taxon>Bacillota</taxon>
        <taxon>Bacilli</taxon>
        <taxon>Bacillales</taxon>
        <taxon>Bacillaceae</taxon>
        <taxon>Metabacillus</taxon>
    </lineage>
</organism>
<dbReference type="OrthoDB" id="1891864at2"/>
<keyword evidence="6" id="KW-1133">Transmembrane helix</keyword>
<keyword evidence="7" id="KW-0472">Membrane</keyword>
<evidence type="ECO:0000256" key="6">
    <source>
        <dbReference type="ARBA" id="ARBA00022989"/>
    </source>
</evidence>
<evidence type="ECO:0000313" key="8">
    <source>
        <dbReference type="EMBL" id="THF77478.1"/>
    </source>
</evidence>
<keyword evidence="9" id="KW-1185">Reference proteome</keyword>
<reference evidence="8 9" key="1">
    <citation type="submission" date="2019-04" db="EMBL/GenBank/DDBJ databases">
        <title>Bacillus sediminilitoris sp. nov., isolated from a tidal flat sediment on the East China Sea.</title>
        <authorList>
            <person name="Wei Y."/>
            <person name="Mao H."/>
            <person name="Fang J."/>
        </authorList>
    </citation>
    <scope>NUCLEOTIDE SEQUENCE [LARGE SCALE GENOMIC DNA]</scope>
    <source>
        <strain evidence="8 9">DSL-17</strain>
    </source>
</reference>
<dbReference type="PANTHER" id="PTHR34975:SF2">
    <property type="entry name" value="SPORE GERMINATION PROTEIN A2"/>
    <property type="match status" value="1"/>
</dbReference>
<evidence type="ECO:0000256" key="1">
    <source>
        <dbReference type="ARBA" id="ARBA00004141"/>
    </source>
</evidence>
<evidence type="ECO:0000256" key="7">
    <source>
        <dbReference type="ARBA" id="ARBA00023136"/>
    </source>
</evidence>
<dbReference type="GO" id="GO:0009847">
    <property type="term" value="P:spore germination"/>
    <property type="evidence" value="ECO:0007669"/>
    <property type="project" value="InterPro"/>
</dbReference>
<dbReference type="Proteomes" id="UP000310334">
    <property type="component" value="Unassembled WGS sequence"/>
</dbReference>
<comment type="similarity">
    <text evidence="2">Belongs to the amino acid-polyamine-organocation (APC) superfamily. Spore germination protein (SGP) (TC 2.A.3.9) family.</text>
</comment>
<dbReference type="Pfam" id="PF03845">
    <property type="entry name" value="Spore_permease"/>
    <property type="match status" value="1"/>
</dbReference>
<dbReference type="GO" id="GO:0016020">
    <property type="term" value="C:membrane"/>
    <property type="evidence" value="ECO:0007669"/>
    <property type="project" value="UniProtKB-SubCell"/>
</dbReference>
<gene>
    <name evidence="8" type="ORF">E6W99_19270</name>
</gene>
<keyword evidence="4" id="KW-0309">Germination</keyword>
<name>A0A4S4BR65_9BACI</name>
<keyword evidence="5" id="KW-0812">Transmembrane</keyword>
<dbReference type="PANTHER" id="PTHR34975">
    <property type="entry name" value="SPORE GERMINATION PROTEIN A2"/>
    <property type="match status" value="1"/>
</dbReference>
<evidence type="ECO:0000256" key="2">
    <source>
        <dbReference type="ARBA" id="ARBA00007998"/>
    </source>
</evidence>
<dbReference type="NCBIfam" id="TIGR00912">
    <property type="entry name" value="2A0309"/>
    <property type="match status" value="1"/>
</dbReference>
<evidence type="ECO:0000313" key="9">
    <source>
        <dbReference type="Proteomes" id="UP000310334"/>
    </source>
</evidence>
<protein>
    <submittedName>
        <fullName evidence="8">Uncharacterized protein</fullName>
    </submittedName>
</protein>
<comment type="caution">
    <text evidence="8">The sequence shown here is derived from an EMBL/GenBank/DDBJ whole genome shotgun (WGS) entry which is preliminary data.</text>
</comment>
<accession>A0A4S4BR65</accession>
<evidence type="ECO:0000256" key="3">
    <source>
        <dbReference type="ARBA" id="ARBA00022448"/>
    </source>
</evidence>
<sequence length="366" mass="41470">MEKAKISGIQLFAMMFMFNMGTAVVVNYGIDARKDAWLAILLGMCGGIMLFFIYYRLFRQYPTLPLTAYARKILGKYLGWIIGFLYVIYFLHIATRQVRDFSELLVTSTMTDTPLLAIQISFVLVVCYVLYQGIEVLGRTSEVFIVILVLFGVAANFLILVSNNFELNNLRPLLENGLKPIIKTAFLETIHFPFGEMVAFTMLLPYFNQSGPVKKVWLSALISSGLILSWTASLNIAVLGVDVMERTTFPTLTTIGKVNLLEFIQRLDALVVFTMFMTVFFKCSIFMYAAAIGIVDLFKLKNHQEILLPVGGIIIISAMMIATNFSGYIEEAQKGLRYLVYLFFIILPLFMLLISVIRNVFKHKTN</sequence>
<comment type="subcellular location">
    <subcellularLocation>
        <location evidence="1">Membrane</location>
        <topology evidence="1">Multi-pass membrane protein</topology>
    </subcellularLocation>
</comment>
<dbReference type="AlphaFoldDB" id="A0A4S4BR65"/>
<evidence type="ECO:0000256" key="4">
    <source>
        <dbReference type="ARBA" id="ARBA00022544"/>
    </source>
</evidence>
<proteinExistence type="inferred from homology"/>